<dbReference type="EMBL" id="JAMZIH010003277">
    <property type="protein sequence ID" value="KAJ1676925.1"/>
    <property type="molecule type" value="Genomic_DNA"/>
</dbReference>
<comment type="caution">
    <text evidence="1">The sequence shown here is derived from an EMBL/GenBank/DDBJ whole genome shotgun (WGS) entry which is preliminary data.</text>
</comment>
<evidence type="ECO:0000313" key="1">
    <source>
        <dbReference type="EMBL" id="KAJ1676925.1"/>
    </source>
</evidence>
<gene>
    <name evidence="1" type="ORF">EV182_007231</name>
</gene>
<evidence type="ECO:0000313" key="2">
    <source>
        <dbReference type="Proteomes" id="UP001145114"/>
    </source>
</evidence>
<accession>A0ACC1HK23</accession>
<dbReference type="Proteomes" id="UP001145114">
    <property type="component" value="Unassembled WGS sequence"/>
</dbReference>
<sequence>MLAAITVSTALVVYLCYHFNLVILTQDKQLATIAYLGPRTPYIVTPNALLGKHVPKNFKPLMVDYLIRH</sequence>
<feature type="non-terminal residue" evidence="1">
    <location>
        <position position="69"/>
    </location>
</feature>
<protein>
    <submittedName>
        <fullName evidence="1">Uncharacterized protein</fullName>
    </submittedName>
</protein>
<reference evidence="1" key="1">
    <citation type="submission" date="2022-06" db="EMBL/GenBank/DDBJ databases">
        <title>Phylogenomic reconstructions and comparative analyses of Kickxellomycotina fungi.</title>
        <authorList>
            <person name="Reynolds N.K."/>
            <person name="Stajich J.E."/>
            <person name="Barry K."/>
            <person name="Grigoriev I.V."/>
            <person name="Crous P."/>
            <person name="Smith M.E."/>
        </authorList>
    </citation>
    <scope>NUCLEOTIDE SEQUENCE</scope>
    <source>
        <strain evidence="1">RSA 2271</strain>
    </source>
</reference>
<keyword evidence="2" id="KW-1185">Reference proteome</keyword>
<organism evidence="1 2">
    <name type="scientific">Spiromyces aspiralis</name>
    <dbReference type="NCBI Taxonomy" id="68401"/>
    <lineage>
        <taxon>Eukaryota</taxon>
        <taxon>Fungi</taxon>
        <taxon>Fungi incertae sedis</taxon>
        <taxon>Zoopagomycota</taxon>
        <taxon>Kickxellomycotina</taxon>
        <taxon>Kickxellomycetes</taxon>
        <taxon>Kickxellales</taxon>
        <taxon>Kickxellaceae</taxon>
        <taxon>Spiromyces</taxon>
    </lineage>
</organism>
<proteinExistence type="predicted"/>
<name>A0ACC1HK23_9FUNG</name>